<comment type="caution">
    <text evidence="2">The sequence shown here is derived from an EMBL/GenBank/DDBJ whole genome shotgun (WGS) entry which is preliminary data.</text>
</comment>
<feature type="signal peptide" evidence="1">
    <location>
        <begin position="1"/>
        <end position="21"/>
    </location>
</feature>
<dbReference type="Proteomes" id="UP001178148">
    <property type="component" value="Unassembled WGS sequence"/>
</dbReference>
<reference evidence="2 3" key="1">
    <citation type="journal article" date="2023" name="bioRxiv">
        <title>An intranuclear bacterial parasite of deep-sea mussels expresses apoptosis inhibitors acquired from its host.</title>
        <authorList>
            <person name="Gonzalez Porras M.A."/>
            <person name="Assie A."/>
            <person name="Tietjen M."/>
            <person name="Violette M."/>
            <person name="Kleiner M."/>
            <person name="Gruber-Vodicka H."/>
            <person name="Dubilier N."/>
            <person name="Leisch N."/>
        </authorList>
    </citation>
    <scope>NUCLEOTIDE SEQUENCE [LARGE SCALE GENOMIC DNA]</scope>
    <source>
        <strain evidence="2">IAP13</strain>
    </source>
</reference>
<evidence type="ECO:0000256" key="1">
    <source>
        <dbReference type="SAM" id="SignalP"/>
    </source>
</evidence>
<feature type="chain" id="PRO_5041712814" evidence="1">
    <location>
        <begin position="22"/>
        <end position="160"/>
    </location>
</feature>
<organism evidence="2 3">
    <name type="scientific">Candidatus Endonucleibacter bathymodioli</name>
    <dbReference type="NCBI Taxonomy" id="539814"/>
    <lineage>
        <taxon>Bacteria</taxon>
        <taxon>Pseudomonadati</taxon>
        <taxon>Pseudomonadota</taxon>
        <taxon>Gammaproteobacteria</taxon>
        <taxon>Oceanospirillales</taxon>
        <taxon>Endozoicomonadaceae</taxon>
        <taxon>Candidatus Endonucleibacter</taxon>
    </lineage>
</organism>
<evidence type="ECO:0000313" key="2">
    <source>
        <dbReference type="EMBL" id="MDP0588846.1"/>
    </source>
</evidence>
<dbReference type="EMBL" id="JASXSV010000007">
    <property type="protein sequence ID" value="MDP0588846.1"/>
    <property type="molecule type" value="Genomic_DNA"/>
</dbReference>
<gene>
    <name evidence="2" type="ORF">QS748_06505</name>
</gene>
<proteinExistence type="predicted"/>
<accession>A0AA90NY00</accession>
<sequence length="160" mass="17984">MKNRLSIVITLAILLSGSSMAALDSILEQLAKFEISATNSNIGDRSGTCSHLDALIANNKAMPEAWLPQPCCEHEDRLKKAVGIINKQDLRDYLSQFEDCEDVADKLFILKDHEYYHDILFHTVMGLRRNCSTNGVGIPYPSIDKDVRELQLDEGSFKKQ</sequence>
<name>A0AA90NY00_9GAMM</name>
<evidence type="ECO:0000313" key="3">
    <source>
        <dbReference type="Proteomes" id="UP001178148"/>
    </source>
</evidence>
<dbReference type="AlphaFoldDB" id="A0AA90NY00"/>
<keyword evidence="3" id="KW-1185">Reference proteome</keyword>
<keyword evidence="1" id="KW-0732">Signal</keyword>
<protein>
    <submittedName>
        <fullName evidence="2">Uncharacterized protein</fullName>
    </submittedName>
</protein>